<evidence type="ECO:0000256" key="2">
    <source>
        <dbReference type="ARBA" id="ARBA00023186"/>
    </source>
</evidence>
<evidence type="ECO:0000313" key="4">
    <source>
        <dbReference type="EMBL" id="CAI9962253.1"/>
    </source>
</evidence>
<organism evidence="4">
    <name type="scientific">Hexamita inflata</name>
    <dbReference type="NCBI Taxonomy" id="28002"/>
    <lineage>
        <taxon>Eukaryota</taxon>
        <taxon>Metamonada</taxon>
        <taxon>Diplomonadida</taxon>
        <taxon>Hexamitidae</taxon>
        <taxon>Hexamitinae</taxon>
        <taxon>Hexamita</taxon>
    </lineage>
</organism>
<keyword evidence="2" id="KW-0143">Chaperone</keyword>
<dbReference type="GO" id="GO:0051082">
    <property type="term" value="F:unfolded protein binding"/>
    <property type="evidence" value="ECO:0007669"/>
    <property type="project" value="InterPro"/>
</dbReference>
<dbReference type="GO" id="GO:0016272">
    <property type="term" value="C:prefoldin complex"/>
    <property type="evidence" value="ECO:0007669"/>
    <property type="project" value="InterPro"/>
</dbReference>
<dbReference type="Proteomes" id="UP001642409">
    <property type="component" value="Unassembled WGS sequence"/>
</dbReference>
<dbReference type="SUPFAM" id="SSF46579">
    <property type="entry name" value="Prefoldin"/>
    <property type="match status" value="1"/>
</dbReference>
<dbReference type="Pfam" id="PF01920">
    <property type="entry name" value="Prefoldin_2"/>
    <property type="match status" value="1"/>
</dbReference>
<dbReference type="AlphaFoldDB" id="A0AA86QYM5"/>
<evidence type="ECO:0000313" key="7">
    <source>
        <dbReference type="Proteomes" id="UP001642409"/>
    </source>
</evidence>
<dbReference type="InterPro" id="IPR002777">
    <property type="entry name" value="PFD_beta-like"/>
</dbReference>
<reference evidence="5 7" key="2">
    <citation type="submission" date="2024-07" db="EMBL/GenBank/DDBJ databases">
        <authorList>
            <person name="Akdeniz Z."/>
        </authorList>
    </citation>
    <scope>NUCLEOTIDE SEQUENCE [LARGE SCALE GENOMIC DNA]</scope>
</reference>
<dbReference type="Gene3D" id="1.10.287.370">
    <property type="match status" value="1"/>
</dbReference>
<dbReference type="GO" id="GO:0006457">
    <property type="term" value="P:protein folding"/>
    <property type="evidence" value="ECO:0007669"/>
    <property type="project" value="InterPro"/>
</dbReference>
<comment type="caution">
    <text evidence="4">The sequence shown here is derived from an EMBL/GenBank/DDBJ whole genome shotgun (WGS) entry which is preliminary data.</text>
</comment>
<dbReference type="EMBL" id="CAXDID020000021">
    <property type="protein sequence ID" value="CAL5987369.1"/>
    <property type="molecule type" value="Genomic_DNA"/>
</dbReference>
<evidence type="ECO:0000256" key="1">
    <source>
        <dbReference type="ARBA" id="ARBA00008045"/>
    </source>
</evidence>
<gene>
    <name evidence="5" type="ORF">HINF_LOCUS3982</name>
    <name evidence="4" type="ORF">HINF_LOCUS49898</name>
    <name evidence="6" type="ORF">HINF_LOCUS9858</name>
</gene>
<dbReference type="EMBL" id="CAXDID020000007">
    <property type="protein sequence ID" value="CAL5976770.1"/>
    <property type="molecule type" value="Genomic_DNA"/>
</dbReference>
<evidence type="ECO:0000256" key="3">
    <source>
        <dbReference type="SAM" id="Coils"/>
    </source>
</evidence>
<keyword evidence="7" id="KW-1185">Reference proteome</keyword>
<protein>
    <submittedName>
        <fullName evidence="4">Prefoldin subunit 2</fullName>
    </submittedName>
    <submittedName>
        <fullName evidence="5">Prefoldin_subunit 2</fullName>
    </submittedName>
</protein>
<dbReference type="EMBL" id="CATOUU010000952">
    <property type="protein sequence ID" value="CAI9962253.1"/>
    <property type="molecule type" value="Genomic_DNA"/>
</dbReference>
<sequence length="111" mass="13189">MAEENQSQQQLKANLIRMKQDLDVANERYVKARNELREHIRVDESLKELDDDRVAYRIIGEVLAKQTVKEVRPYVKTTIQQLEQVIAQMEQFLNKRSAEIQEYQAKNQIKM</sequence>
<keyword evidence="3" id="KW-0175">Coiled coil</keyword>
<reference evidence="4" key="1">
    <citation type="submission" date="2023-06" db="EMBL/GenBank/DDBJ databases">
        <authorList>
            <person name="Kurt Z."/>
        </authorList>
    </citation>
    <scope>NUCLEOTIDE SEQUENCE</scope>
</reference>
<evidence type="ECO:0000313" key="5">
    <source>
        <dbReference type="EMBL" id="CAL5976770.1"/>
    </source>
</evidence>
<feature type="coiled-coil region" evidence="3">
    <location>
        <begin position="1"/>
        <end position="42"/>
    </location>
</feature>
<dbReference type="InterPro" id="IPR027235">
    <property type="entry name" value="PFD2"/>
</dbReference>
<name>A0AA86QYM5_9EUKA</name>
<accession>A0AA86QYM5</accession>
<dbReference type="InterPro" id="IPR009053">
    <property type="entry name" value="Prefoldin"/>
</dbReference>
<comment type="similarity">
    <text evidence="1">Belongs to the prefoldin subunit beta family.</text>
</comment>
<proteinExistence type="inferred from homology"/>
<dbReference type="PANTHER" id="PTHR13303">
    <property type="entry name" value="PREFOLDIN SUBUNIT 2"/>
    <property type="match status" value="1"/>
</dbReference>
<evidence type="ECO:0000313" key="6">
    <source>
        <dbReference type="EMBL" id="CAL5987369.1"/>
    </source>
</evidence>